<proteinExistence type="predicted"/>
<dbReference type="EnsemblFungi" id="EJT72370">
    <property type="protein sequence ID" value="EJT72370"/>
    <property type="gene ID" value="GGTG_09236"/>
</dbReference>
<reference evidence="2" key="4">
    <citation type="journal article" date="2015" name="G3 (Bethesda)">
        <title>Genome sequences of three phytopathogenic species of the Magnaporthaceae family of fungi.</title>
        <authorList>
            <person name="Okagaki L.H."/>
            <person name="Nunes C.C."/>
            <person name="Sailsbery J."/>
            <person name="Clay B."/>
            <person name="Brown D."/>
            <person name="John T."/>
            <person name="Oh Y."/>
            <person name="Young N."/>
            <person name="Fitzgerald M."/>
            <person name="Haas B.J."/>
            <person name="Zeng Q."/>
            <person name="Young S."/>
            <person name="Adiconis X."/>
            <person name="Fan L."/>
            <person name="Levin J.Z."/>
            <person name="Mitchell T.K."/>
            <person name="Okubara P.A."/>
            <person name="Farman M.L."/>
            <person name="Kohn L.M."/>
            <person name="Birren B."/>
            <person name="Ma L.-J."/>
            <person name="Dean R.A."/>
        </authorList>
    </citation>
    <scope>NUCLEOTIDE SEQUENCE</scope>
    <source>
        <strain evidence="2">R3-111a-1</strain>
    </source>
</reference>
<name>J3P6U4_GAET3</name>
<protein>
    <submittedName>
        <fullName evidence="1 2">Uncharacterized protein</fullName>
    </submittedName>
</protein>
<dbReference type="VEuPathDB" id="FungiDB:GGTG_09236"/>
<reference evidence="2" key="5">
    <citation type="submission" date="2018-04" db="UniProtKB">
        <authorList>
            <consortium name="EnsemblFungi"/>
        </authorList>
    </citation>
    <scope>IDENTIFICATION</scope>
    <source>
        <strain evidence="2">R3-111a-1</strain>
    </source>
</reference>
<reference evidence="1" key="3">
    <citation type="submission" date="2010-09" db="EMBL/GenBank/DDBJ databases">
        <title>Annotation of Gaeumannomyces graminis var. tritici R3-111a-1.</title>
        <authorList>
            <consortium name="The Broad Institute Genome Sequencing Platform"/>
            <person name="Ma L.-J."/>
            <person name="Dead R."/>
            <person name="Young S.K."/>
            <person name="Zeng Q."/>
            <person name="Gargeya S."/>
            <person name="Fitzgerald M."/>
            <person name="Haas B."/>
            <person name="Abouelleil A."/>
            <person name="Alvarado L."/>
            <person name="Arachchi H.M."/>
            <person name="Berlin A."/>
            <person name="Brown A."/>
            <person name="Chapman S.B."/>
            <person name="Chen Z."/>
            <person name="Dunbar C."/>
            <person name="Freedman E."/>
            <person name="Gearin G."/>
            <person name="Gellesch M."/>
            <person name="Goldberg J."/>
            <person name="Griggs A."/>
            <person name="Gujja S."/>
            <person name="Heiman D."/>
            <person name="Howarth C."/>
            <person name="Larson L."/>
            <person name="Lui A."/>
            <person name="MacDonald P.J.P."/>
            <person name="Mehta T."/>
            <person name="Montmayeur A."/>
            <person name="Murphy C."/>
            <person name="Neiman D."/>
            <person name="Pearson M."/>
            <person name="Priest M."/>
            <person name="Roberts A."/>
            <person name="Saif S."/>
            <person name="Shea T."/>
            <person name="Shenoy N."/>
            <person name="Sisk P."/>
            <person name="Stolte C."/>
            <person name="Sykes S."/>
            <person name="Yandava C."/>
            <person name="Wortman J."/>
            <person name="Nusbaum C."/>
            <person name="Birren B."/>
        </authorList>
    </citation>
    <scope>NUCLEOTIDE SEQUENCE</scope>
    <source>
        <strain evidence="1">R3-111a-1</strain>
    </source>
</reference>
<evidence type="ECO:0000313" key="3">
    <source>
        <dbReference type="Proteomes" id="UP000006039"/>
    </source>
</evidence>
<reference evidence="1" key="2">
    <citation type="submission" date="2010-07" db="EMBL/GenBank/DDBJ databases">
        <authorList>
            <consortium name="The Broad Institute Genome Sequencing Platform"/>
            <consortium name="Broad Institute Genome Sequencing Center for Infectious Disease"/>
            <person name="Ma L.-J."/>
            <person name="Dead R."/>
            <person name="Young S."/>
            <person name="Zeng Q."/>
            <person name="Koehrsen M."/>
            <person name="Alvarado L."/>
            <person name="Berlin A."/>
            <person name="Chapman S.B."/>
            <person name="Chen Z."/>
            <person name="Freedman E."/>
            <person name="Gellesch M."/>
            <person name="Goldberg J."/>
            <person name="Griggs A."/>
            <person name="Gujja S."/>
            <person name="Heilman E.R."/>
            <person name="Heiman D."/>
            <person name="Hepburn T."/>
            <person name="Howarth C."/>
            <person name="Jen D."/>
            <person name="Larson L."/>
            <person name="Mehta T."/>
            <person name="Neiman D."/>
            <person name="Pearson M."/>
            <person name="Roberts A."/>
            <person name="Saif S."/>
            <person name="Shea T."/>
            <person name="Shenoy N."/>
            <person name="Sisk P."/>
            <person name="Stolte C."/>
            <person name="Sykes S."/>
            <person name="Walk T."/>
            <person name="White J."/>
            <person name="Yandava C."/>
            <person name="Haas B."/>
            <person name="Nusbaum C."/>
            <person name="Birren B."/>
        </authorList>
    </citation>
    <scope>NUCLEOTIDE SEQUENCE</scope>
    <source>
        <strain evidence="1">R3-111a-1</strain>
    </source>
</reference>
<accession>J3P6U4</accession>
<sequence>MSLTEGFPGDLTYNHCTLVPVARYALFAALGWLHRHHQLIAQEATCQYCRSGWAVFHSIRDGPRYMSEQSVLASEASIATRQIREFMPSPRQYISSRLRLAERRHRAHSGHAMGGRRYVDQP</sequence>
<dbReference type="EMBL" id="GL385399">
    <property type="protein sequence ID" value="EJT72370.1"/>
    <property type="molecule type" value="Genomic_DNA"/>
</dbReference>
<dbReference type="HOGENOM" id="CLU_2026888_0_0_1"/>
<reference evidence="3" key="1">
    <citation type="submission" date="2010-07" db="EMBL/GenBank/DDBJ databases">
        <title>The genome sequence of Gaeumannomyces graminis var. tritici strain R3-111a-1.</title>
        <authorList>
            <consortium name="The Broad Institute Genome Sequencing Platform"/>
            <person name="Ma L.-J."/>
            <person name="Dead R."/>
            <person name="Young S."/>
            <person name="Zeng Q."/>
            <person name="Koehrsen M."/>
            <person name="Alvarado L."/>
            <person name="Berlin A."/>
            <person name="Chapman S.B."/>
            <person name="Chen Z."/>
            <person name="Freedman E."/>
            <person name="Gellesch M."/>
            <person name="Goldberg J."/>
            <person name="Griggs A."/>
            <person name="Gujja S."/>
            <person name="Heilman E.R."/>
            <person name="Heiman D."/>
            <person name="Hepburn T."/>
            <person name="Howarth C."/>
            <person name="Jen D."/>
            <person name="Larson L."/>
            <person name="Mehta T."/>
            <person name="Neiman D."/>
            <person name="Pearson M."/>
            <person name="Roberts A."/>
            <person name="Saif S."/>
            <person name="Shea T."/>
            <person name="Shenoy N."/>
            <person name="Sisk P."/>
            <person name="Stolte C."/>
            <person name="Sykes S."/>
            <person name="Walk T."/>
            <person name="White J."/>
            <person name="Yandava C."/>
            <person name="Haas B."/>
            <person name="Nusbaum C."/>
            <person name="Birren B."/>
        </authorList>
    </citation>
    <scope>NUCLEOTIDE SEQUENCE [LARGE SCALE GENOMIC DNA]</scope>
    <source>
        <strain evidence="3">R3-111a-1</strain>
    </source>
</reference>
<dbReference type="GeneID" id="20349694"/>
<organism evidence="1">
    <name type="scientific">Gaeumannomyces tritici (strain R3-111a-1)</name>
    <name type="common">Wheat and barley take-all root rot fungus</name>
    <name type="synonym">Gaeumannomyces graminis var. tritici</name>
    <dbReference type="NCBI Taxonomy" id="644352"/>
    <lineage>
        <taxon>Eukaryota</taxon>
        <taxon>Fungi</taxon>
        <taxon>Dikarya</taxon>
        <taxon>Ascomycota</taxon>
        <taxon>Pezizomycotina</taxon>
        <taxon>Sordariomycetes</taxon>
        <taxon>Sordariomycetidae</taxon>
        <taxon>Magnaporthales</taxon>
        <taxon>Magnaporthaceae</taxon>
        <taxon>Gaeumannomyces</taxon>
    </lineage>
</organism>
<keyword evidence="3" id="KW-1185">Reference proteome</keyword>
<dbReference type="RefSeq" id="XP_009225344.1">
    <property type="nucleotide sequence ID" value="XM_009227080.1"/>
</dbReference>
<dbReference type="AlphaFoldDB" id="J3P6U4"/>
<gene>
    <name evidence="2" type="primary">20349694</name>
    <name evidence="1" type="ORF">GGTG_09236</name>
</gene>
<evidence type="ECO:0000313" key="2">
    <source>
        <dbReference type="EnsemblFungi" id="EJT72370"/>
    </source>
</evidence>
<evidence type="ECO:0000313" key="1">
    <source>
        <dbReference type="EMBL" id="EJT72370.1"/>
    </source>
</evidence>
<dbReference type="Proteomes" id="UP000006039">
    <property type="component" value="Unassembled WGS sequence"/>
</dbReference>